<dbReference type="Gene3D" id="2.60.40.1180">
    <property type="entry name" value="Golgi alpha-mannosidase II"/>
    <property type="match status" value="1"/>
</dbReference>
<dbReference type="Proteomes" id="UP001596410">
    <property type="component" value="Unassembled WGS sequence"/>
</dbReference>
<protein>
    <submittedName>
        <fullName evidence="3">Glycoside hydrolase family 66 protein</fullName>
    </submittedName>
</protein>
<dbReference type="InterPro" id="IPR013783">
    <property type="entry name" value="Ig-like_fold"/>
</dbReference>
<keyword evidence="4" id="KW-1185">Reference proteome</keyword>
<evidence type="ECO:0000313" key="4">
    <source>
        <dbReference type="Proteomes" id="UP001596410"/>
    </source>
</evidence>
<comment type="similarity">
    <text evidence="1">Belongs to the glycosyl hydrolase 66 family.</text>
</comment>
<keyword evidence="3" id="KW-0378">Hydrolase</keyword>
<reference evidence="4" key="1">
    <citation type="journal article" date="2019" name="Int. J. Syst. Evol. Microbiol.">
        <title>The Global Catalogue of Microorganisms (GCM) 10K type strain sequencing project: providing services to taxonomists for standard genome sequencing and annotation.</title>
        <authorList>
            <consortium name="The Broad Institute Genomics Platform"/>
            <consortium name="The Broad Institute Genome Sequencing Center for Infectious Disease"/>
            <person name="Wu L."/>
            <person name="Ma J."/>
        </authorList>
    </citation>
    <scope>NUCLEOTIDE SEQUENCE [LARGE SCALE GENOMIC DNA]</scope>
    <source>
        <strain evidence="4">CGMCC 4.1621</strain>
    </source>
</reference>
<gene>
    <name evidence="3" type="ORF">ACFQIC_15145</name>
</gene>
<dbReference type="InterPro" id="IPR013780">
    <property type="entry name" value="Glyco_hydro_b"/>
</dbReference>
<dbReference type="CDD" id="cd14745">
    <property type="entry name" value="GH66"/>
    <property type="match status" value="1"/>
</dbReference>
<accession>A0ABW2EP57</accession>
<dbReference type="InterPro" id="IPR025092">
    <property type="entry name" value="Glyco_hydro_66"/>
</dbReference>
<evidence type="ECO:0000256" key="1">
    <source>
        <dbReference type="ARBA" id="ARBA00010837"/>
    </source>
</evidence>
<keyword evidence="2" id="KW-0732">Signal</keyword>
<name>A0ABW2EP57_9BACI</name>
<dbReference type="Pfam" id="PF13199">
    <property type="entry name" value="Glyco_hydro_66"/>
    <property type="match status" value="1"/>
</dbReference>
<dbReference type="InterPro" id="IPR017853">
    <property type="entry name" value="GH"/>
</dbReference>
<dbReference type="Gene3D" id="2.60.40.10">
    <property type="entry name" value="Immunoglobulins"/>
    <property type="match status" value="1"/>
</dbReference>
<dbReference type="GO" id="GO:0016787">
    <property type="term" value="F:hydrolase activity"/>
    <property type="evidence" value="ECO:0007669"/>
    <property type="project" value="UniProtKB-KW"/>
</dbReference>
<evidence type="ECO:0000256" key="2">
    <source>
        <dbReference type="ARBA" id="ARBA00022729"/>
    </source>
</evidence>
<dbReference type="SUPFAM" id="SSF51445">
    <property type="entry name" value="(Trans)glycosidases"/>
    <property type="match status" value="1"/>
</dbReference>
<organism evidence="3 4">
    <name type="scientific">Halobacillus seohaensis</name>
    <dbReference type="NCBI Taxonomy" id="447421"/>
    <lineage>
        <taxon>Bacteria</taxon>
        <taxon>Bacillati</taxon>
        <taxon>Bacillota</taxon>
        <taxon>Bacilli</taxon>
        <taxon>Bacillales</taxon>
        <taxon>Bacillaceae</taxon>
        <taxon>Halobacillus</taxon>
    </lineage>
</organism>
<comment type="caution">
    <text evidence="3">The sequence shown here is derived from an EMBL/GenBank/DDBJ whole genome shotgun (WGS) entry which is preliminary data.</text>
</comment>
<evidence type="ECO:0000313" key="3">
    <source>
        <dbReference type="EMBL" id="MFC7063158.1"/>
    </source>
</evidence>
<proteinExistence type="inferred from homology"/>
<dbReference type="EMBL" id="JBHSZV010000040">
    <property type="protein sequence ID" value="MFC7063158.1"/>
    <property type="molecule type" value="Genomic_DNA"/>
</dbReference>
<dbReference type="Gene3D" id="3.20.20.80">
    <property type="entry name" value="Glycosidases"/>
    <property type="match status" value="1"/>
</dbReference>
<sequence>MLIVIIPIASIMMLFFSKEEPEESSFENLELATISKNKSRYLPGDSAQFHAHLTQKPNQPITYIISYFHLGQKIDEQSIHVTSQEFDWSWQTPEKDYQGYYVKVSRINHRNQEKTIAVDVSSTWTKFPRYGFLSDFSNIDRKHQEEIVGKLSRYHINGIQFYDWQDEHHLPLKMDGNKPLSSWANIANQPVDFQTIENYIDLAHSKNINAMSYNLLNGSLAGAENENVNQEWYVYTDPNQDQVDNHQLPDQWKSDIYLMNPGHSQWQDYIMEQQKRVFEHLDFDGWHLDQLGDRGDVFDSEGQRIKLKEAYPGFLNHASGQFMDKSLIMNAVNQYGQKQIADSLVPFLYTEVWDPYKTYQDLQQILKENHQTFEKPSVLAAYMNYKMSDQEGGFNGPGILYTDALIFAQGGGHLELGEHMLSKEYFPHNKLDMSEDLQDSLIAYYDYMVAYQNLLRDRVQETELEIKSSDWVQLSSQPEKGKIYAFAKQRADKKMIHFLNYMDVEHMNWRDTNGTQNSAVMRETLSVTIQESKQVKKVWVSSPDWNEGMAETIDFSQEGDHLQFTIPKIKYWDMVVLEY</sequence>